<reference evidence="1" key="1">
    <citation type="journal article" date="2020" name="Cell">
        <title>Large-Scale Comparative Analyses of Tick Genomes Elucidate Their Genetic Diversity and Vector Capacities.</title>
        <authorList>
            <consortium name="Tick Genome and Microbiome Consortium (TIGMIC)"/>
            <person name="Jia N."/>
            <person name="Wang J."/>
            <person name="Shi W."/>
            <person name="Du L."/>
            <person name="Sun Y."/>
            <person name="Zhan W."/>
            <person name="Jiang J.F."/>
            <person name="Wang Q."/>
            <person name="Zhang B."/>
            <person name="Ji P."/>
            <person name="Bell-Sakyi L."/>
            <person name="Cui X.M."/>
            <person name="Yuan T.T."/>
            <person name="Jiang B.G."/>
            <person name="Yang W.F."/>
            <person name="Lam T.T."/>
            <person name="Chang Q.C."/>
            <person name="Ding S.J."/>
            <person name="Wang X.J."/>
            <person name="Zhu J.G."/>
            <person name="Ruan X.D."/>
            <person name="Zhao L."/>
            <person name="Wei J.T."/>
            <person name="Ye R.Z."/>
            <person name="Que T.C."/>
            <person name="Du C.H."/>
            <person name="Zhou Y.H."/>
            <person name="Cheng J.X."/>
            <person name="Dai P.F."/>
            <person name="Guo W.B."/>
            <person name="Han X.H."/>
            <person name="Huang E.J."/>
            <person name="Li L.F."/>
            <person name="Wei W."/>
            <person name="Gao Y.C."/>
            <person name="Liu J.Z."/>
            <person name="Shao H.Z."/>
            <person name="Wang X."/>
            <person name="Wang C.C."/>
            <person name="Yang T.C."/>
            <person name="Huo Q.B."/>
            <person name="Li W."/>
            <person name="Chen H.Y."/>
            <person name="Chen S.E."/>
            <person name="Zhou L.G."/>
            <person name="Ni X.B."/>
            <person name="Tian J.H."/>
            <person name="Sheng Y."/>
            <person name="Liu T."/>
            <person name="Pan Y.S."/>
            <person name="Xia L.Y."/>
            <person name="Li J."/>
            <person name="Zhao F."/>
            <person name="Cao W.C."/>
        </authorList>
    </citation>
    <scope>NUCLEOTIDE SEQUENCE</scope>
    <source>
        <strain evidence="1">Rmic-2018</strain>
    </source>
</reference>
<proteinExistence type="predicted"/>
<accession>A0A9J6E8H6</accession>
<comment type="caution">
    <text evidence="1">The sequence shown here is derived from an EMBL/GenBank/DDBJ whole genome shotgun (WGS) entry which is preliminary data.</text>
</comment>
<protein>
    <submittedName>
        <fullName evidence="1">Uncharacterized protein</fullName>
    </submittedName>
</protein>
<name>A0A9J6E8H6_RHIMP</name>
<gene>
    <name evidence="1" type="ORF">HPB51_006856</name>
</gene>
<dbReference type="EMBL" id="JABSTU010000005">
    <property type="protein sequence ID" value="KAH8030424.1"/>
    <property type="molecule type" value="Genomic_DNA"/>
</dbReference>
<keyword evidence="2" id="KW-1185">Reference proteome</keyword>
<evidence type="ECO:0000313" key="1">
    <source>
        <dbReference type="EMBL" id="KAH8030424.1"/>
    </source>
</evidence>
<evidence type="ECO:0000313" key="2">
    <source>
        <dbReference type="Proteomes" id="UP000821866"/>
    </source>
</evidence>
<reference evidence="1" key="2">
    <citation type="submission" date="2021-09" db="EMBL/GenBank/DDBJ databases">
        <authorList>
            <person name="Jia N."/>
            <person name="Wang J."/>
            <person name="Shi W."/>
            <person name="Du L."/>
            <person name="Sun Y."/>
            <person name="Zhan W."/>
            <person name="Jiang J."/>
            <person name="Wang Q."/>
            <person name="Zhang B."/>
            <person name="Ji P."/>
            <person name="Sakyi L.B."/>
            <person name="Cui X."/>
            <person name="Yuan T."/>
            <person name="Jiang B."/>
            <person name="Yang W."/>
            <person name="Lam T.T.-Y."/>
            <person name="Chang Q."/>
            <person name="Ding S."/>
            <person name="Wang X."/>
            <person name="Zhu J."/>
            <person name="Ruan X."/>
            <person name="Zhao L."/>
            <person name="Wei J."/>
            <person name="Que T."/>
            <person name="Du C."/>
            <person name="Cheng J."/>
            <person name="Dai P."/>
            <person name="Han X."/>
            <person name="Huang E."/>
            <person name="Gao Y."/>
            <person name="Liu J."/>
            <person name="Shao H."/>
            <person name="Ye R."/>
            <person name="Li L."/>
            <person name="Wei W."/>
            <person name="Wang X."/>
            <person name="Wang C."/>
            <person name="Huo Q."/>
            <person name="Li W."/>
            <person name="Guo W."/>
            <person name="Chen H."/>
            <person name="Chen S."/>
            <person name="Zhou L."/>
            <person name="Zhou L."/>
            <person name="Ni X."/>
            <person name="Tian J."/>
            <person name="Zhou Y."/>
            <person name="Sheng Y."/>
            <person name="Liu T."/>
            <person name="Pan Y."/>
            <person name="Xia L."/>
            <person name="Li J."/>
            <person name="Zhao F."/>
            <person name="Cao W."/>
        </authorList>
    </citation>
    <scope>NUCLEOTIDE SEQUENCE</scope>
    <source>
        <strain evidence="1">Rmic-2018</strain>
        <tissue evidence="1">Larvae</tissue>
    </source>
</reference>
<dbReference type="Proteomes" id="UP000821866">
    <property type="component" value="Chromosome 3"/>
</dbReference>
<organism evidence="1 2">
    <name type="scientific">Rhipicephalus microplus</name>
    <name type="common">Cattle tick</name>
    <name type="synonym">Boophilus microplus</name>
    <dbReference type="NCBI Taxonomy" id="6941"/>
    <lineage>
        <taxon>Eukaryota</taxon>
        <taxon>Metazoa</taxon>
        <taxon>Ecdysozoa</taxon>
        <taxon>Arthropoda</taxon>
        <taxon>Chelicerata</taxon>
        <taxon>Arachnida</taxon>
        <taxon>Acari</taxon>
        <taxon>Parasitiformes</taxon>
        <taxon>Ixodida</taxon>
        <taxon>Ixodoidea</taxon>
        <taxon>Ixodidae</taxon>
        <taxon>Rhipicephalinae</taxon>
        <taxon>Rhipicephalus</taxon>
        <taxon>Boophilus</taxon>
    </lineage>
</organism>
<sequence>MWMMRAALPPAIFCLDGSIECSSIAHSSYAVSGSKPHGGGSTGHSKKMWALSIVKESGTKTTSQDIVPDMIVLSADLQVTLNDLQDKDTTLADFNEKIADLIIDDAEYDEELTAALEYRDKIHNIMSRVRYHLNSIPRPTDSNAPVVTTAASPKESPLKEVPYCRCPEKNAIEGVRLEQANYGVAVKDLQEVCRHTAHVDERIDSLLAIAT</sequence>
<dbReference type="AlphaFoldDB" id="A0A9J6E8H6"/>